<dbReference type="Proteomes" id="UP000012153">
    <property type="component" value="Unassembled WGS sequence"/>
</dbReference>
<comment type="caution">
    <text evidence="1">The sequence shown here is derived from an EMBL/GenBank/DDBJ whole genome shotgun (WGS) entry which is preliminary data.</text>
</comment>
<name>M6UGE4_9LEPT</name>
<evidence type="ECO:0000313" key="2">
    <source>
        <dbReference type="Proteomes" id="UP000012153"/>
    </source>
</evidence>
<dbReference type="EMBL" id="AHOP02000020">
    <property type="protein sequence ID" value="EMO41881.1"/>
    <property type="molecule type" value="Genomic_DNA"/>
</dbReference>
<accession>M6UGE4</accession>
<reference evidence="1 2" key="1">
    <citation type="submission" date="2013-01" db="EMBL/GenBank/DDBJ databases">
        <authorList>
            <person name="Harkins D.M."/>
            <person name="Durkin A.S."/>
            <person name="Brinkac L.M."/>
            <person name="Haft D.H."/>
            <person name="Selengut J.D."/>
            <person name="Sanka R."/>
            <person name="DePew J."/>
            <person name="Purushe J."/>
            <person name="Matthias M.A."/>
            <person name="Vinetz J.M."/>
            <person name="Sutton G.G."/>
            <person name="Nierman W.C."/>
            <person name="Fouts D.E."/>
        </authorList>
    </citation>
    <scope>NUCLEOTIDE SEQUENCE [LARGE SCALE GENOMIC DNA]</scope>
    <source>
        <strain evidence="1 2">ZUN142</strain>
    </source>
</reference>
<evidence type="ECO:0000313" key="1">
    <source>
        <dbReference type="EMBL" id="EMO41881.1"/>
    </source>
</evidence>
<dbReference type="AlphaFoldDB" id="M6UGE4"/>
<sequence length="38" mass="4479">MFKKMETHAKTEKPVVYNAMQFVGTTTSLFELLKFILR</sequence>
<gene>
    <name evidence="1" type="ORF">LEP1GSC186_4770</name>
</gene>
<proteinExistence type="predicted"/>
<protein>
    <submittedName>
        <fullName evidence="1">Uncharacterized protein</fullName>
    </submittedName>
</protein>
<organism evidence="1 2">
    <name type="scientific">Leptospira noguchii serovar Autumnalis str. ZUN142</name>
    <dbReference type="NCBI Taxonomy" id="1085540"/>
    <lineage>
        <taxon>Bacteria</taxon>
        <taxon>Pseudomonadati</taxon>
        <taxon>Spirochaetota</taxon>
        <taxon>Spirochaetia</taxon>
        <taxon>Leptospirales</taxon>
        <taxon>Leptospiraceae</taxon>
        <taxon>Leptospira</taxon>
    </lineage>
</organism>